<dbReference type="AlphaFoldDB" id="A0A9P9L4M2"/>
<feature type="domain" description="Heterokaryon incompatibility" evidence="2">
    <location>
        <begin position="208"/>
        <end position="389"/>
    </location>
</feature>
<evidence type="ECO:0000313" key="4">
    <source>
        <dbReference type="Proteomes" id="UP000736672"/>
    </source>
</evidence>
<evidence type="ECO:0000256" key="1">
    <source>
        <dbReference type="SAM" id="MobiDB-lite"/>
    </source>
</evidence>
<dbReference type="InterPro" id="IPR010730">
    <property type="entry name" value="HET"/>
</dbReference>
<sequence length="706" mass="79371">MSFQHSDNCRSKKHSSYDDPPMAPGTAITALVDSTLTELEQNANKGCTLCFALYGGGRHFATFFNSDANLENVVVQYVTELTEARLVLRNVKALMAPIEVKIVNSRSPADIGMPPRPSRLSVARQRSAKWLMLFRPWIKDIPRNQDHRSEVNANAVHHAVSMARGWLDACRSHRHCPGAADAILPTRVLDLSTGKVRIHLTRGEKEQYMTLSHCWGSHGHITTTTQNLAAHQQEIPWSYLSRTFRDAIMVTRELGCRYLWIDSLCIVQDDQEDWERESAQMASIYKNSFLTIAASRSPDGQGGCILDSGEKQYIWTADQTDMHTTQNSTSNPKTKRIKGSSLWEPYHLGNYIAKLELSHEVLNINARRPAEDIIDLGLPLFSRAWFLQERVLSPRVLHFGPTELYWECFDGLRCECLEEDSEEDRRSFLQRSSHLGAKRCYSSLNAGISGRYGDEVLWHQLVEEYSRLKLTYEMDRLPALSGIARSQNSYLAGILPEKFPECLYWVPDIAASPDAARRPSGYRAPSFSWASFEGPINYSSAPRYQLQEGSRRVVAELLDWSSTPEGSDAYGRVTDGYMKISGYNGVARVTRVFTEGYKSVCEIQASGQCQTFMLDDQLPKSGLARISVGDEVTCLLLECGKASSGRWYQPVDTYQAAALVFRFSERVNGAFERLGLIHSERNNGGGNGLFQAAPLWFTAKSELIIV</sequence>
<dbReference type="PANTHER" id="PTHR33112">
    <property type="entry name" value="DOMAIN PROTEIN, PUTATIVE-RELATED"/>
    <property type="match status" value="1"/>
</dbReference>
<name>A0A9P9L4M2_FUSSL</name>
<dbReference type="EMBL" id="JAGTJS010000001">
    <property type="protein sequence ID" value="KAH7274710.1"/>
    <property type="molecule type" value="Genomic_DNA"/>
</dbReference>
<proteinExistence type="predicted"/>
<protein>
    <submittedName>
        <fullName evidence="3">Heterokaryon incompatibility protein-domain-containing protein</fullName>
    </submittedName>
</protein>
<dbReference type="OrthoDB" id="5362512at2759"/>
<dbReference type="PANTHER" id="PTHR33112:SF16">
    <property type="entry name" value="HETEROKARYON INCOMPATIBILITY DOMAIN-CONTAINING PROTEIN"/>
    <property type="match status" value="1"/>
</dbReference>
<dbReference type="Proteomes" id="UP000736672">
    <property type="component" value="Unassembled WGS sequence"/>
</dbReference>
<feature type="region of interest" description="Disordered" evidence="1">
    <location>
        <begin position="1"/>
        <end position="22"/>
    </location>
</feature>
<accession>A0A9P9L4M2</accession>
<evidence type="ECO:0000313" key="3">
    <source>
        <dbReference type="EMBL" id="KAH7274710.1"/>
    </source>
</evidence>
<gene>
    <name evidence="3" type="ORF">B0J15DRAFT_473514</name>
</gene>
<keyword evidence="4" id="KW-1185">Reference proteome</keyword>
<evidence type="ECO:0000259" key="2">
    <source>
        <dbReference type="Pfam" id="PF06985"/>
    </source>
</evidence>
<dbReference type="Pfam" id="PF06985">
    <property type="entry name" value="HET"/>
    <property type="match status" value="1"/>
</dbReference>
<organism evidence="3 4">
    <name type="scientific">Fusarium solani</name>
    <name type="common">Filamentous fungus</name>
    <dbReference type="NCBI Taxonomy" id="169388"/>
    <lineage>
        <taxon>Eukaryota</taxon>
        <taxon>Fungi</taxon>
        <taxon>Dikarya</taxon>
        <taxon>Ascomycota</taxon>
        <taxon>Pezizomycotina</taxon>
        <taxon>Sordariomycetes</taxon>
        <taxon>Hypocreomycetidae</taxon>
        <taxon>Hypocreales</taxon>
        <taxon>Nectriaceae</taxon>
        <taxon>Fusarium</taxon>
        <taxon>Fusarium solani species complex</taxon>
    </lineage>
</organism>
<comment type="caution">
    <text evidence="3">The sequence shown here is derived from an EMBL/GenBank/DDBJ whole genome shotgun (WGS) entry which is preliminary data.</text>
</comment>
<reference evidence="3" key="1">
    <citation type="journal article" date="2021" name="Nat. Commun.">
        <title>Genetic determinants of endophytism in the Arabidopsis root mycobiome.</title>
        <authorList>
            <person name="Mesny F."/>
            <person name="Miyauchi S."/>
            <person name="Thiergart T."/>
            <person name="Pickel B."/>
            <person name="Atanasova L."/>
            <person name="Karlsson M."/>
            <person name="Huettel B."/>
            <person name="Barry K.W."/>
            <person name="Haridas S."/>
            <person name="Chen C."/>
            <person name="Bauer D."/>
            <person name="Andreopoulos W."/>
            <person name="Pangilinan J."/>
            <person name="LaButti K."/>
            <person name="Riley R."/>
            <person name="Lipzen A."/>
            <person name="Clum A."/>
            <person name="Drula E."/>
            <person name="Henrissat B."/>
            <person name="Kohler A."/>
            <person name="Grigoriev I.V."/>
            <person name="Martin F.M."/>
            <person name="Hacquard S."/>
        </authorList>
    </citation>
    <scope>NUCLEOTIDE SEQUENCE</scope>
    <source>
        <strain evidence="3">FSSC 5 MPI-SDFR-AT-0091</strain>
    </source>
</reference>